<feature type="domain" description="Strictosidine synthase conserved region" evidence="4">
    <location>
        <begin position="147"/>
        <end position="240"/>
    </location>
</feature>
<gene>
    <name evidence="5" type="ORF">GPLA_3148</name>
</gene>
<dbReference type="Pfam" id="PF20067">
    <property type="entry name" value="SSL_N"/>
    <property type="match status" value="1"/>
</dbReference>
<name>K6YMW7_9ALTE</name>
<comment type="caution">
    <text evidence="5">The sequence shown here is derived from an EMBL/GenBank/DDBJ whole genome shotgun (WGS) entry which is preliminary data.</text>
</comment>
<sequence length="359" mass="39067">MKLFKFSILAVLAIAAYLLLWPVPVEPQAWQAPKDPGYIGPFAQNNKLANLDTLSLDGQQGPEDFALSPDGTIATATHSGSIMRLKPSHEGFTPWVNTGGRPLGIEFDHMGNLIVADAVKGLLSISKNGQITVLSAQVNNSKIVYADDVDVAQNGMLYFTDATTKFAAQDYGGTLAASLLEILEHAGNGRLLAYDPRSKETRVLLKGLHFTNGVAVSHDQRSVLINETGSYRVLRYWLTGPKAEQVEVLIDNLPGFPDNIARAPSGGYWLGFASPRSKTLDDLASSPFLRKIVQRLPRFMRPVAKDYGHVIKINENGQVIMDLQDPSGEYPFTTGVLETSDALYISSLTAKSVGRKPIN</sequence>
<comment type="similarity">
    <text evidence="1">Belongs to the strictosidine synthase family.</text>
</comment>
<dbReference type="STRING" id="1129793.GPLA_3148"/>
<dbReference type="AlphaFoldDB" id="K6YMW7"/>
<keyword evidence="2" id="KW-0597">Phosphoprotein</keyword>
<dbReference type="EMBL" id="BAER01000089">
    <property type="protein sequence ID" value="GAC34039.1"/>
    <property type="molecule type" value="Genomic_DNA"/>
</dbReference>
<evidence type="ECO:0000256" key="3">
    <source>
        <dbReference type="ARBA" id="ARBA00023180"/>
    </source>
</evidence>
<dbReference type="Gene3D" id="2.120.10.30">
    <property type="entry name" value="TolB, C-terminal domain"/>
    <property type="match status" value="1"/>
</dbReference>
<dbReference type="Proteomes" id="UP000006322">
    <property type="component" value="Unassembled WGS sequence"/>
</dbReference>
<evidence type="ECO:0000313" key="5">
    <source>
        <dbReference type="EMBL" id="GAC34039.1"/>
    </source>
</evidence>
<evidence type="ECO:0000259" key="4">
    <source>
        <dbReference type="Pfam" id="PF03088"/>
    </source>
</evidence>
<evidence type="ECO:0000256" key="1">
    <source>
        <dbReference type="ARBA" id="ARBA00009191"/>
    </source>
</evidence>
<proteinExistence type="inferred from homology"/>
<organism evidence="5 6">
    <name type="scientific">Paraglaciecola polaris LMG 21857</name>
    <dbReference type="NCBI Taxonomy" id="1129793"/>
    <lineage>
        <taxon>Bacteria</taxon>
        <taxon>Pseudomonadati</taxon>
        <taxon>Pseudomonadota</taxon>
        <taxon>Gammaproteobacteria</taxon>
        <taxon>Alteromonadales</taxon>
        <taxon>Alteromonadaceae</taxon>
        <taxon>Paraglaciecola</taxon>
    </lineage>
</organism>
<dbReference type="GO" id="GO:0012505">
    <property type="term" value="C:endomembrane system"/>
    <property type="evidence" value="ECO:0007669"/>
    <property type="project" value="TreeGrafter"/>
</dbReference>
<protein>
    <submittedName>
        <fullName evidence="5">Strictosidine synthase family protein</fullName>
    </submittedName>
</protein>
<dbReference type="PANTHER" id="PTHR10426:SF88">
    <property type="entry name" value="ADIPOCYTE PLASMA MEMBRANE-ASSOCIATED PROTEIN HEMOMUCIN-RELATED"/>
    <property type="match status" value="1"/>
</dbReference>
<dbReference type="PANTHER" id="PTHR10426">
    <property type="entry name" value="STRICTOSIDINE SYNTHASE-RELATED"/>
    <property type="match status" value="1"/>
</dbReference>
<dbReference type="InterPro" id="IPR011042">
    <property type="entry name" value="6-blade_b-propeller_TolB-like"/>
</dbReference>
<accession>K6YMW7</accession>
<evidence type="ECO:0000313" key="6">
    <source>
        <dbReference type="Proteomes" id="UP000006322"/>
    </source>
</evidence>
<dbReference type="OrthoDB" id="9775406at2"/>
<dbReference type="InterPro" id="IPR018119">
    <property type="entry name" value="Strictosidine_synth_cons-reg"/>
</dbReference>
<dbReference type="SUPFAM" id="SSF63829">
    <property type="entry name" value="Calcium-dependent phosphotriesterase"/>
    <property type="match status" value="1"/>
</dbReference>
<evidence type="ECO:0000256" key="2">
    <source>
        <dbReference type="ARBA" id="ARBA00022553"/>
    </source>
</evidence>
<keyword evidence="6" id="KW-1185">Reference proteome</keyword>
<dbReference type="Pfam" id="PF03088">
    <property type="entry name" value="Str_synth"/>
    <property type="match status" value="1"/>
</dbReference>
<dbReference type="GO" id="GO:0016787">
    <property type="term" value="F:hydrolase activity"/>
    <property type="evidence" value="ECO:0007669"/>
    <property type="project" value="TreeGrafter"/>
</dbReference>
<keyword evidence="3" id="KW-0325">Glycoprotein</keyword>
<dbReference type="RefSeq" id="WP_007105805.1">
    <property type="nucleotide sequence ID" value="NZ_BAER01000089.1"/>
</dbReference>
<reference evidence="6" key="1">
    <citation type="journal article" date="2014" name="Environ. Microbiol.">
        <title>Comparative genomics of the marine bacterial genus Glaciecola reveals the high degree of genomic diversity and genomic characteristic for cold adaptation.</title>
        <authorList>
            <person name="Qin Q.L."/>
            <person name="Xie B.B."/>
            <person name="Yu Y."/>
            <person name="Shu Y.L."/>
            <person name="Rong J.C."/>
            <person name="Zhang Y.J."/>
            <person name="Zhao D.L."/>
            <person name="Chen X.L."/>
            <person name="Zhang X.Y."/>
            <person name="Chen B."/>
            <person name="Zhou B.C."/>
            <person name="Zhang Y.Z."/>
        </authorList>
    </citation>
    <scope>NUCLEOTIDE SEQUENCE [LARGE SCALE GENOMIC DNA]</scope>
    <source>
        <strain evidence="6">LMG 21857</strain>
    </source>
</reference>